<dbReference type="PANTHER" id="PTHR13710">
    <property type="entry name" value="DNA HELICASE RECQ FAMILY MEMBER"/>
    <property type="match status" value="1"/>
</dbReference>
<dbReference type="SUPFAM" id="SSF52540">
    <property type="entry name" value="P-loop containing nucleoside triphosphate hydrolases"/>
    <property type="match status" value="1"/>
</dbReference>
<comment type="caution">
    <text evidence="11">The sequence shown here is derived from an EMBL/GenBank/DDBJ whole genome shotgun (WGS) entry which is preliminary data.</text>
</comment>
<dbReference type="InterPro" id="IPR027417">
    <property type="entry name" value="P-loop_NTPase"/>
</dbReference>
<evidence type="ECO:0000259" key="10">
    <source>
        <dbReference type="PROSITE" id="PS51194"/>
    </source>
</evidence>
<dbReference type="GO" id="GO:0005524">
    <property type="term" value="F:ATP binding"/>
    <property type="evidence" value="ECO:0007669"/>
    <property type="project" value="UniProtKB-KW"/>
</dbReference>
<proteinExistence type="inferred from homology"/>
<dbReference type="GO" id="GO:0005694">
    <property type="term" value="C:chromosome"/>
    <property type="evidence" value="ECO:0007669"/>
    <property type="project" value="TreeGrafter"/>
</dbReference>
<dbReference type="GO" id="GO:0003677">
    <property type="term" value="F:DNA binding"/>
    <property type="evidence" value="ECO:0007669"/>
    <property type="project" value="UniProtKB-KW"/>
</dbReference>
<dbReference type="GO" id="GO:0043138">
    <property type="term" value="F:3'-5' DNA helicase activity"/>
    <property type="evidence" value="ECO:0007669"/>
    <property type="project" value="UniProtKB-EC"/>
</dbReference>
<dbReference type="Pfam" id="PF00270">
    <property type="entry name" value="DEAD"/>
    <property type="match status" value="1"/>
</dbReference>
<dbReference type="Pfam" id="PF00271">
    <property type="entry name" value="Helicase_C"/>
    <property type="match status" value="1"/>
</dbReference>
<keyword evidence="11" id="KW-0378">Hydrolase</keyword>
<accession>A0AAD6WSU4</accession>
<dbReference type="EMBL" id="JARJCM010000213">
    <property type="protein sequence ID" value="KAJ7022236.1"/>
    <property type="molecule type" value="Genomic_DNA"/>
</dbReference>
<keyword evidence="4" id="KW-0238">DNA-binding</keyword>
<dbReference type="SMART" id="SM00487">
    <property type="entry name" value="DEXDc"/>
    <property type="match status" value="1"/>
</dbReference>
<evidence type="ECO:0000259" key="9">
    <source>
        <dbReference type="PROSITE" id="PS51192"/>
    </source>
</evidence>
<feature type="domain" description="Helicase ATP-binding" evidence="9">
    <location>
        <begin position="38"/>
        <end position="221"/>
    </location>
</feature>
<keyword evidence="5" id="KW-0413">Isomerase</keyword>
<dbReference type="InterPro" id="IPR014001">
    <property type="entry name" value="Helicase_ATP-bd"/>
</dbReference>
<feature type="region of interest" description="Disordered" evidence="8">
    <location>
        <begin position="398"/>
        <end position="432"/>
    </location>
</feature>
<evidence type="ECO:0000256" key="2">
    <source>
        <dbReference type="ARBA" id="ARBA00022741"/>
    </source>
</evidence>
<dbReference type="SMART" id="SM00490">
    <property type="entry name" value="HELICc"/>
    <property type="match status" value="1"/>
</dbReference>
<evidence type="ECO:0000256" key="8">
    <source>
        <dbReference type="SAM" id="MobiDB-lite"/>
    </source>
</evidence>
<dbReference type="PROSITE" id="PS51192">
    <property type="entry name" value="HELICASE_ATP_BIND_1"/>
    <property type="match status" value="1"/>
</dbReference>
<feature type="compositionally biased region" description="Acidic residues" evidence="8">
    <location>
        <begin position="398"/>
        <end position="413"/>
    </location>
</feature>
<keyword evidence="3" id="KW-0067">ATP-binding</keyword>
<dbReference type="EC" id="5.6.2.4" evidence="7"/>
<dbReference type="PROSITE" id="PS51194">
    <property type="entry name" value="HELICASE_CTER"/>
    <property type="match status" value="1"/>
</dbReference>
<reference evidence="11" key="1">
    <citation type="submission" date="2023-03" db="EMBL/GenBank/DDBJ databases">
        <title>Massive genome expansion in bonnet fungi (Mycena s.s.) driven by repeated elements and novel gene families across ecological guilds.</title>
        <authorList>
            <consortium name="Lawrence Berkeley National Laboratory"/>
            <person name="Harder C.B."/>
            <person name="Miyauchi S."/>
            <person name="Viragh M."/>
            <person name="Kuo A."/>
            <person name="Thoen E."/>
            <person name="Andreopoulos B."/>
            <person name="Lu D."/>
            <person name="Skrede I."/>
            <person name="Drula E."/>
            <person name="Henrissat B."/>
            <person name="Morin E."/>
            <person name="Kohler A."/>
            <person name="Barry K."/>
            <person name="LaButti K."/>
            <person name="Morin E."/>
            <person name="Salamov A."/>
            <person name="Lipzen A."/>
            <person name="Mereny Z."/>
            <person name="Hegedus B."/>
            <person name="Baldrian P."/>
            <person name="Stursova M."/>
            <person name="Weitz H."/>
            <person name="Taylor A."/>
            <person name="Grigoriev I.V."/>
            <person name="Nagy L.G."/>
            <person name="Martin F."/>
            <person name="Kauserud H."/>
        </authorList>
    </citation>
    <scope>NUCLEOTIDE SEQUENCE</scope>
    <source>
        <strain evidence="11">CBHHK200</strain>
    </source>
</reference>
<keyword evidence="12" id="KW-1185">Reference proteome</keyword>
<organism evidence="11 12">
    <name type="scientific">Mycena alexandri</name>
    <dbReference type="NCBI Taxonomy" id="1745969"/>
    <lineage>
        <taxon>Eukaryota</taxon>
        <taxon>Fungi</taxon>
        <taxon>Dikarya</taxon>
        <taxon>Basidiomycota</taxon>
        <taxon>Agaricomycotina</taxon>
        <taxon>Agaricomycetes</taxon>
        <taxon>Agaricomycetidae</taxon>
        <taxon>Agaricales</taxon>
        <taxon>Marasmiineae</taxon>
        <taxon>Mycenaceae</taxon>
        <taxon>Mycena</taxon>
    </lineage>
</organism>
<name>A0AAD6WSU4_9AGAR</name>
<evidence type="ECO:0000256" key="4">
    <source>
        <dbReference type="ARBA" id="ARBA00023125"/>
    </source>
</evidence>
<dbReference type="Proteomes" id="UP001218188">
    <property type="component" value="Unassembled WGS sequence"/>
</dbReference>
<dbReference type="GO" id="GO:0005737">
    <property type="term" value="C:cytoplasm"/>
    <property type="evidence" value="ECO:0007669"/>
    <property type="project" value="TreeGrafter"/>
</dbReference>
<evidence type="ECO:0000256" key="7">
    <source>
        <dbReference type="ARBA" id="ARBA00034808"/>
    </source>
</evidence>
<evidence type="ECO:0000256" key="3">
    <source>
        <dbReference type="ARBA" id="ARBA00022840"/>
    </source>
</evidence>
<evidence type="ECO:0000313" key="11">
    <source>
        <dbReference type="EMBL" id="KAJ7022236.1"/>
    </source>
</evidence>
<evidence type="ECO:0000256" key="6">
    <source>
        <dbReference type="ARBA" id="ARBA00034617"/>
    </source>
</evidence>
<dbReference type="Gene3D" id="3.40.50.300">
    <property type="entry name" value="P-loop containing nucleotide triphosphate hydrolases"/>
    <property type="match status" value="2"/>
</dbReference>
<dbReference type="PANTHER" id="PTHR13710:SF105">
    <property type="entry name" value="ATP-DEPENDENT DNA HELICASE Q1"/>
    <property type="match status" value="1"/>
</dbReference>
<sequence length="580" mass="65151">MPFSPVAILDPERLKIAAQTLCDVFGIPSLHPHQEETGQNILRGISTFLDVPTGGGKTIAFWYALFYHWQPGNTVAACQKIVLVIGPLVGLLEAQAKTLNAKGIPAAAITSNSEDIEELLLDLGNNKYRVGLVGPEMALSTRFHEKVLKNDLFMKNLITLVIDEAHCICEWGGADFRPDYRKIVELASRLPSGTPILVATATAPRDVIKHYIKDILRYLDLPADIAQVQVSNAKLNVSLSVRTLQHEPESYADLITLYPDEFEKPEDFLQTLIYVNGRQEAEKMQDFLRDKKPEGIDGKIFEFYHKDIAEERKTAIQNGLNDGTKRAVPTTDALGLGMDFRAIMRVFMWMKPRTFLALIQKIGRCVRDHTKRGHAVLYITKAMYSRCCIELDILRRDEEEDSSDSDSEPEPAQEDGAQADRDAAAAAQDVSDDEYVAPAPKRRRMLKKLAKLSPLERRDTRYLLEYIVTEECRRIPWDKFFGNKYKKSLGLAVPEGPCCDNCEPEKFQVENIALVGGQNLRTGRREKSSPELETAVRERLNVVRDEIVADVYPNQHIITGPVASGNTSFGNQVHFLSLEP</sequence>
<feature type="domain" description="Helicase C-terminal" evidence="10">
    <location>
        <begin position="261"/>
        <end position="417"/>
    </location>
</feature>
<evidence type="ECO:0000256" key="5">
    <source>
        <dbReference type="ARBA" id="ARBA00023235"/>
    </source>
</evidence>
<dbReference type="GO" id="GO:0000724">
    <property type="term" value="P:double-strand break repair via homologous recombination"/>
    <property type="evidence" value="ECO:0007669"/>
    <property type="project" value="TreeGrafter"/>
</dbReference>
<dbReference type="InterPro" id="IPR001650">
    <property type="entry name" value="Helicase_C-like"/>
</dbReference>
<comment type="similarity">
    <text evidence="1">Belongs to the helicase family. RecQ subfamily.</text>
</comment>
<protein>
    <recommendedName>
        <fullName evidence="7">DNA 3'-5' helicase</fullName>
        <ecNumber evidence="7">5.6.2.4</ecNumber>
    </recommendedName>
</protein>
<dbReference type="InterPro" id="IPR011545">
    <property type="entry name" value="DEAD/DEAH_box_helicase_dom"/>
</dbReference>
<dbReference type="GO" id="GO:0016787">
    <property type="term" value="F:hydrolase activity"/>
    <property type="evidence" value="ECO:0007669"/>
    <property type="project" value="UniProtKB-KW"/>
</dbReference>
<gene>
    <name evidence="11" type="ORF">C8F04DRAFT_1272783</name>
</gene>
<evidence type="ECO:0000256" key="1">
    <source>
        <dbReference type="ARBA" id="ARBA00005446"/>
    </source>
</evidence>
<keyword evidence="2" id="KW-0547">Nucleotide-binding</keyword>
<dbReference type="AlphaFoldDB" id="A0AAD6WSU4"/>
<dbReference type="GO" id="GO:0009378">
    <property type="term" value="F:four-way junction helicase activity"/>
    <property type="evidence" value="ECO:0007669"/>
    <property type="project" value="TreeGrafter"/>
</dbReference>
<evidence type="ECO:0000313" key="12">
    <source>
        <dbReference type="Proteomes" id="UP001218188"/>
    </source>
</evidence>
<comment type="catalytic activity">
    <reaction evidence="6">
        <text>Couples ATP hydrolysis with the unwinding of duplex DNA by translocating in the 3'-5' direction.</text>
        <dbReference type="EC" id="5.6.2.4"/>
    </reaction>
</comment>